<dbReference type="Proteomes" id="UP001207736">
    <property type="component" value="Unassembled WGS sequence"/>
</dbReference>
<name>A0AAV5AWD0_9FLAO</name>
<dbReference type="PANTHER" id="PTHR36180">
    <property type="entry name" value="DNA-BINDING PROTEIN-RELATED-RELATED"/>
    <property type="match status" value="1"/>
</dbReference>
<accession>A0AAV5AWD0</accession>
<evidence type="ECO:0000313" key="5">
    <source>
        <dbReference type="Proteomes" id="UP001208692"/>
    </source>
</evidence>
<dbReference type="PANTHER" id="PTHR36180:SF1">
    <property type="entry name" value="ANTA_ANTB ANTIREPRESSOR DOMAIN-CONTAINING PROTEIN"/>
    <property type="match status" value="1"/>
</dbReference>
<proteinExistence type="predicted"/>
<dbReference type="RefSeq" id="WP_264846787.1">
    <property type="nucleotide sequence ID" value="NZ_BPMA01000030.1"/>
</dbReference>
<dbReference type="Proteomes" id="UP001208692">
    <property type="component" value="Unassembled WGS sequence"/>
</dbReference>
<evidence type="ECO:0000259" key="1">
    <source>
        <dbReference type="Pfam" id="PF08346"/>
    </source>
</evidence>
<protein>
    <recommendedName>
        <fullName evidence="1">AntA/AntB antirepressor domain-containing protein</fullName>
    </recommendedName>
</protein>
<sequence length="199" mass="23407">MKTLIKITETNGQRAVNARELHRFLGVQSKFADWIKNRINEYKFIENKDFITLSKNLENGGKMKEYALSIDMAKELSMIEKTDKGRQIRRYFIEMEAKAQSRQAPQLPASQFQHTNKNGISEKRIELINTIRNYLKWGDMNKVANELGINVSYIKRIMIDKVHNTDQADKVVKAMYQRALQNKNQLLFNYQEMIDMLKN</sequence>
<dbReference type="InterPro" id="IPR013557">
    <property type="entry name" value="AntA/B_antirep"/>
</dbReference>
<dbReference type="EMBL" id="BQKA01000076">
    <property type="protein sequence ID" value="GJM51612.1"/>
    <property type="molecule type" value="Genomic_DNA"/>
</dbReference>
<evidence type="ECO:0000313" key="3">
    <source>
        <dbReference type="EMBL" id="GJM54075.1"/>
    </source>
</evidence>
<feature type="domain" description="AntA/AntB antirepressor" evidence="1">
    <location>
        <begin position="16"/>
        <end position="82"/>
    </location>
</feature>
<dbReference type="Pfam" id="PF08346">
    <property type="entry name" value="AntA"/>
    <property type="match status" value="1"/>
</dbReference>
<dbReference type="EMBL" id="BQKB01000060">
    <property type="protein sequence ID" value="GJM54075.1"/>
    <property type="molecule type" value="Genomic_DNA"/>
</dbReference>
<dbReference type="AlphaFoldDB" id="A0AAV5AWD0"/>
<reference evidence="2 5" key="1">
    <citation type="submission" date="2021-11" db="EMBL/GenBank/DDBJ databases">
        <title>Draft genome sequence of Capnocytophaga sp. strain KC07075 isolated from cat oral cavity.</title>
        <authorList>
            <person name="Suzuki M."/>
            <person name="Imaoka K."/>
            <person name="Kimura M."/>
            <person name="Morikawa S."/>
            <person name="Maeda K."/>
        </authorList>
    </citation>
    <scope>NUCLEOTIDE SEQUENCE</scope>
    <source>
        <strain evidence="2">KC07075</strain>
        <strain evidence="3 5">KC07079</strain>
    </source>
</reference>
<evidence type="ECO:0000313" key="2">
    <source>
        <dbReference type="EMBL" id="GJM51612.1"/>
    </source>
</evidence>
<evidence type="ECO:0000313" key="4">
    <source>
        <dbReference type="Proteomes" id="UP001207736"/>
    </source>
</evidence>
<keyword evidence="5" id="KW-1185">Reference proteome</keyword>
<comment type="caution">
    <text evidence="2">The sequence shown here is derived from an EMBL/GenBank/DDBJ whole genome shotgun (WGS) entry which is preliminary data.</text>
</comment>
<gene>
    <name evidence="2" type="ORF">RCZ15_25850</name>
    <name evidence="3" type="ORF">RCZ16_23910</name>
</gene>
<organism evidence="2 4">
    <name type="scientific">Capnocytophaga catalasegens</name>
    <dbReference type="NCBI Taxonomy" id="1004260"/>
    <lineage>
        <taxon>Bacteria</taxon>
        <taxon>Pseudomonadati</taxon>
        <taxon>Bacteroidota</taxon>
        <taxon>Flavobacteriia</taxon>
        <taxon>Flavobacteriales</taxon>
        <taxon>Flavobacteriaceae</taxon>
        <taxon>Capnocytophaga</taxon>
    </lineage>
</organism>